<dbReference type="PROSITE" id="PS50940">
    <property type="entry name" value="CHIT_BIND_II"/>
    <property type="match status" value="1"/>
</dbReference>
<dbReference type="GO" id="GO:0031012">
    <property type="term" value="C:extracellular matrix"/>
    <property type="evidence" value="ECO:0007669"/>
    <property type="project" value="TreeGrafter"/>
</dbReference>
<dbReference type="SMART" id="SM00041">
    <property type="entry name" value="CT"/>
    <property type="match status" value="1"/>
</dbReference>
<evidence type="ECO:0008006" key="20">
    <source>
        <dbReference type="Google" id="ProtNLM"/>
    </source>
</evidence>
<dbReference type="PROSITE" id="PS50184">
    <property type="entry name" value="VWFC_2"/>
    <property type="match status" value="1"/>
</dbReference>
<dbReference type="Pfam" id="PF00094">
    <property type="entry name" value="VWD"/>
    <property type="match status" value="5"/>
</dbReference>
<feature type="disulfide bond" evidence="10">
    <location>
        <begin position="215"/>
        <end position="225"/>
    </location>
</feature>
<dbReference type="Pfam" id="PF01826">
    <property type="entry name" value="TIL"/>
    <property type="match status" value="4"/>
</dbReference>
<dbReference type="SMART" id="SM00181">
    <property type="entry name" value="EGF"/>
    <property type="match status" value="5"/>
</dbReference>
<evidence type="ECO:0000259" key="14">
    <source>
        <dbReference type="PROSITE" id="PS50026"/>
    </source>
</evidence>
<dbReference type="PROSITE" id="PS01208">
    <property type="entry name" value="VWFC_1"/>
    <property type="match status" value="1"/>
</dbReference>
<dbReference type="GO" id="GO:0007399">
    <property type="term" value="P:nervous system development"/>
    <property type="evidence" value="ECO:0007669"/>
    <property type="project" value="UniProtKB-ARBA"/>
</dbReference>
<feature type="domain" description="F5/8 type C" evidence="13">
    <location>
        <begin position="2185"/>
        <end position="2326"/>
    </location>
</feature>
<dbReference type="CDD" id="cd00112">
    <property type="entry name" value="LDLa"/>
    <property type="match status" value="1"/>
</dbReference>
<dbReference type="InterPro" id="IPR000421">
    <property type="entry name" value="FA58C"/>
</dbReference>
<dbReference type="Gene3D" id="2.10.25.10">
    <property type="entry name" value="Laminin"/>
    <property type="match status" value="7"/>
</dbReference>
<name>A0A232FN29_9HYME</name>
<evidence type="ECO:0000256" key="8">
    <source>
        <dbReference type="ARBA" id="ARBA00023180"/>
    </source>
</evidence>
<feature type="disulfide bond" evidence="9">
    <location>
        <begin position="3905"/>
        <end position="3959"/>
    </location>
</feature>
<keyword evidence="4" id="KW-0646">Protease inhibitor</keyword>
<dbReference type="PROSITE" id="PS01185">
    <property type="entry name" value="CTCK_1"/>
    <property type="match status" value="1"/>
</dbReference>
<dbReference type="PANTHER" id="PTHR11339">
    <property type="entry name" value="EXTRACELLULAR MATRIX GLYCOPROTEIN RELATED"/>
    <property type="match status" value="1"/>
</dbReference>
<feature type="disulfide bond" evidence="9">
    <location>
        <begin position="3909"/>
        <end position="3961"/>
    </location>
</feature>
<dbReference type="GO" id="GO:0008061">
    <property type="term" value="F:chitin binding"/>
    <property type="evidence" value="ECO:0007669"/>
    <property type="project" value="InterPro"/>
</dbReference>
<feature type="domain" description="VWFD" evidence="17">
    <location>
        <begin position="406"/>
        <end position="587"/>
    </location>
</feature>
<evidence type="ECO:0000256" key="4">
    <source>
        <dbReference type="ARBA" id="ARBA00022690"/>
    </source>
</evidence>
<evidence type="ECO:0000259" key="16">
    <source>
        <dbReference type="PROSITE" id="PS50940"/>
    </source>
</evidence>
<evidence type="ECO:0000256" key="1">
    <source>
        <dbReference type="ARBA" id="ARBA00004239"/>
    </source>
</evidence>
<dbReference type="InterPro" id="IPR001846">
    <property type="entry name" value="VWF_type-D"/>
</dbReference>
<dbReference type="InterPro" id="IPR006207">
    <property type="entry name" value="Cys_knot_C"/>
</dbReference>
<reference evidence="18 19" key="1">
    <citation type="journal article" date="2017" name="Curr. Biol.">
        <title>The Evolution of Venom by Co-option of Single-Copy Genes.</title>
        <authorList>
            <person name="Martinson E.O."/>
            <person name="Mrinalini"/>
            <person name="Kelkar Y.D."/>
            <person name="Chang C.H."/>
            <person name="Werren J.H."/>
        </authorList>
    </citation>
    <scope>NUCLEOTIDE SEQUENCE [LARGE SCALE GENOMIC DNA]</scope>
    <source>
        <strain evidence="18 19">Alberta</strain>
        <tissue evidence="18">Whole body</tissue>
    </source>
</reference>
<sequence length="3995" mass="442475">MLRELFLASFFAGVILLVTAEDVDLLAQNADFEANDEPYVKTNRRYKPSYKTVKKFSSTNSKEAKHSGGKDITGCRAACASGYRFPNGEHELAIVCHAAQWKIQGAEYSAVPHCEPICLPECQNNGICEAPNKCFCAENFSGPQCQFENNPCLNPPPMIRNAQSKCNSKRCTITCYEHFAFPDGSSVVNMACKEGNWVPTGHRGWTSVPDCKAVCDPPCKNGGICLPLNTCQCPQDYRGPQCQYRSDTCTGSKLGFNGGFECGTKDENSYSCRLSCPDNVNFEFPPAAEYVCRYDSGGKFEPQPIPQCQPPEGSRLVSVEHSSFYTVTNHTWNIQGTSSFQANSAASALNHFGYSESTHGSSGIEIIKIGGGSESGSEMISGGIQENGSTVGHNEMQRVERIPEAGSCFAWAGVHYKTFDGLIYSFESSCAYTLLKDTRDGLFTITGQIDPSCRKSNITSSFDCPLVIRIYIQGKEYSLSRNYVTGMPEFRSTKKVMPIPSQLAHLRVEAAHAGQFLVVSLDAVGLKIKWDGSKMVQLEAAQSLWKRTDGLCGNMNGDKEDDFGEANKSVLSLASKWRVEDIGEKCEEYPSHDNPCSADPELERTASEFCEKLLLDLRFKHCDKYVDFAEIKATCQRDYCSCGAIDRRHCSCDTVAVYVRQCAHKGQLSIQGWRDIATCPMPCKNGKIYNSCGPRIQASCGASEQLSEHTIDSSNCEEGCFCPVNTVLHEGRCISPEECPCRLRGKSFAPGSVVPKDCNTCVCMKGQWTCTESKCGARCSAVGDPHYTTFDGKRYDFMGKCSYYLVKADNYSVEAENAACTSAISEMMGFTRTFQDGEPSCTKAVTIRINDVAIKLKQNHEILVNGEDVTKLPMLAGGARVRIVSSIFLGVELPNGLEVLWDGVSRVYVNAPAHFRGQTKGLCGTFTSNQKDDFLTPDGDVEQSVVPFANKWKTSEQCDDVKKESDHPCDLNPQKRAAAEKYCSALKKEFFLGCHWHVDPEPFYKDCLYDMCACEANVESCLCPTLAGYAKDCAQIGVIIPWRQQVQECQLHCPGDQEYQMCGSSCTRSCADISFHNECKEDCVEGCNCPKGFTLDVNGDCIPIGQCPCSYGGLEFLAGYREVRPGTKGLELCTCAGGIWNCQIATPDEIHQYPAIANLKNMCSATRHQEVTTCEPAEPRTCRNMHQPISQSPAICRPGCVCKPGYVLDLPSGECVKQSECPCYHGGQSYKEGAVMQEECNTCKCSAGKWNCTNVVCPGICSVWGDSHYKTFDDRQFDFQGVCDYVMAKGKLSDTESFDVSVRSVACGTTGITCSKSITLTVGKTGNGVNQESVTLTRGKSLNAENLKGLGRIAMRRAGLFVFLDVPDLGLVIQWDEGTRVYVRLDVKWKGRTKGLCGDFDDDAENDFKTPSGGVSEASAGLFADSWKMSELCTETTDQQTDTCAKHPERKLWATQRCRVMKSSLFEPCHSEVPPEAYIERCVLDACGCDDGGDCECLCTAIAAYAQECNARGVPIQWRSQKLCPIQCDETCSNYSPCVSTCPRETCDNLATRGDSLHLCDQDTCVEGCLPKPCPEGQIYLNGSYSECVPKADCRILCSVIDGVKYYEGDKLGGDECHSCFCSRGKIVCKGEPCAKTTISTTTMTTTTMAPTVTKPSSELGEQTKQCKSGWTSWFNRDLPKNDGFRSDIENIPTLIELLEIDGSPACEKDRMVDIQCRTVDGQVSYKDVGINVECSLENGLLCLPSKKPKQTCPDFEIRVLCRCESAPIVVPPTPSADLCQLTEPYRAVADNCFDFLQCSVGLNGNEWIQKTCGPGTMFNENLQVCDWPVNVAVVRPECGENKKRKLHFTKSYNLFTDQCKDGEHWSDCAIQCSKTCSYYNHILIKDGVCNKTVDCVPGCVPDDRVDCASSNYFWRDRHTCVDRSGCICKGEDGEPVTPGFMVKVSECKSCQCINDYYTCDESACETNSVETVNYNVTMTNVTQTKQEIKTIIVPSTASPPAECPPENYIWLVESSPFEATYVASSFENSFVTPDSARLRRMNTFITWSPATNDEQQWVEIHLAHPTPIYGVIVGGDAFDDKFVTSYHVLFSEDGNAFSYITDQRGDTSMPKVLSGPVDGSTPVRQLFNPPIEAKVVRINPITWHKGIAMQLELVGCGENMVTTTTAAPVLTTPLITESIVQPMCDDPMGYDSYLMSDMQVFVSSAFSNFVPNMRISSTEIWRPLLDNPDQFVQIDFLEPRNLTGVATMGGYDSWVTAYKIYYGNDGKIWNPVLDEFGAEKVFLGNVDDFHIKINYFDKPIGARLMRIVPIKWHRHIGLKFEIHGCFLPYPPIALPPPVFPPPPPPIPSECNVCAGIAVQRENTCMCEGSLWWDGRFCVTRQECPCVGEHGLYPVGSGYETPDCHHCLCALNGVPVCQPKICPPCNVPGERPVVTELCGCICLPCPAGTRLCPTSLTCIDESKWCNGVLDCPDDEENCVAVSVSANTNIVKQTIIKIQCQTSCPPGYTMENDNSVESNYDSVGSYANFNFSMEKTESIKTSFTKQIIKVKVPPPAKTFQSRMGGEEDQMCPKILCRPNIEKSNYLESTCEKIECPSGFQPKHDQSKSYRKTTICDNTCVPIPPKERVCNVIGRTFTTFDNLEYKYDICNHILARDRDDNRWYIIVEKVCKDQNLSCLKTLVVKFDEHMVALHPDMYVMVDGSMYSASEVKRLGDKNPWMKLSRVGNALRIESRHYPVWAMLEADGTIKIGASEVLAGHVDGLCGFLDGLTANDQQTPEGNMAKSTKDFGDSWKVLDSAECRLKVCPKEAQEAAWKMCTLVRDASFGACDKALNRERFVSSCLENSCACLSSGNATDQECRCRALSAFVAECLAADKNVDLSSWRSVHDCPAVCDAPFVHKDCFRNKCEMSCENLQQLDPCPVMDGLCIPGCFCPDGFVRNGDTCIPPTECRDCVCNGLGNSKYVTFDKSNLLFDGNCTYMLSRDVLKISDGENKNHAYQVLVSNGACAEGICTEAITVMYQSHIAQIRKVKSQLVSIVDEEQINKYPHKASWIKLEETQNGDINLLIPAIQLELISFKHNFAFMLRLPSHTFGGAMEGLCGNCNGKQEDDLKKHDGEFTKDAQEFGNSWLVKKLPASLNLNQEHCSGPTKRRDNECQEMPSANEYCEQLLQDEAFRRCHGLVDPLPYYMACKDTLCNGGTDGCANFEAYARMCSVAGICVDWRTDSLCPFHCPTQELLTCYKSFPKLGLHYRACESGCPETCETLNGEKQEKCTAPQIEGCFCPSDQILRNGICIHKRNCFVCDVEGHVDGDVWQPNKCTECTCQKRLMKCQETSCPAVQTVCDENSNAVVVPGTENDCCPKYLCVPNPTEATVCVETQQPECGYAQTLKTTIDKNGCQKFICQCVPESECPLLDGIDVRGKNSGILEPGFVTITNTSGCCPRNEKICQPETCPPTNSCQKYYVPIVNVDPNACCPKIDCEPPKDLCLYYMDSSNGLEFLDNLIAKDIGETWEDGKCKTCTCELRDGIPTPNCVTKECLGNIEEHPDFRDFVLERVPVDNACCPLIKRVACKHNAHVYQPGQTWNPDPKDICVTTECATEADGLESVLTRKTIVQECPNTCEFGYEYRPSSDRSITCCGECVPIGCVYEGELKYIGETWQSEDYCWTRSCIAENGSCKELTRDVLILKLRVQVSKENCEIVDPSEEDNYKLDYQKVLGKCCPNIVRTACLSDGKYYQPGQNWQSSNDACNIESCIFTPEGRIVKQKASQTCNKDCAKGWEYREPEFGTCCGECKQVYCVVDDLLYEPGTTWYSDDNCTAFSCSQKNDYLFISKSTPVCPELDCEPELMYDDGCCKKCNITSENKVEQACAAEVFDFEKTVGILVEKKGSHGICKNLKPIVGLTECHGHCTSSTHFDTKTWEQVVDCTCCKPVDYRKINVELTCEDGKKFKKVLTVPSVCMCESCSSDNPEDMKRLHSFYDVKGHRKHGLNSINNR</sequence>
<dbReference type="SUPFAM" id="SSF57625">
    <property type="entry name" value="Invertebrate chitin-binding proteins"/>
    <property type="match status" value="1"/>
</dbReference>
<evidence type="ECO:0000256" key="5">
    <source>
        <dbReference type="ARBA" id="ARBA00022737"/>
    </source>
</evidence>
<dbReference type="InterPro" id="IPR001007">
    <property type="entry name" value="VWF_dom"/>
</dbReference>
<dbReference type="InterPro" id="IPR014853">
    <property type="entry name" value="VWF/SSPO/ZAN-like_Cys-rich_dom"/>
</dbReference>
<dbReference type="InterPro" id="IPR000742">
    <property type="entry name" value="EGF"/>
</dbReference>
<dbReference type="Pfam" id="PF00754">
    <property type="entry name" value="F5_F8_type_C"/>
    <property type="match status" value="2"/>
</dbReference>
<dbReference type="FunFam" id="2.10.25.10:FF:000055">
    <property type="entry name" value="alpha-tectorin isoform X1"/>
    <property type="match status" value="1"/>
</dbReference>
<dbReference type="SUPFAM" id="SSF57603">
    <property type="entry name" value="FnI-like domain"/>
    <property type="match status" value="3"/>
</dbReference>
<keyword evidence="5" id="KW-0677">Repeat</keyword>
<feature type="disulfide bond" evidence="10">
    <location>
        <begin position="233"/>
        <end position="242"/>
    </location>
</feature>
<feature type="signal peptide" evidence="11">
    <location>
        <begin position="1"/>
        <end position="20"/>
    </location>
</feature>
<feature type="disulfide bond" evidence="10">
    <location>
        <begin position="136"/>
        <end position="145"/>
    </location>
</feature>
<dbReference type="SMART" id="SM00216">
    <property type="entry name" value="VWD"/>
    <property type="match status" value="5"/>
</dbReference>
<comment type="similarity">
    <text evidence="2">Belongs to the serine protease inhibitor-like (TIL domain-containing) family.</text>
</comment>
<evidence type="ECO:0000256" key="7">
    <source>
        <dbReference type="ARBA" id="ARBA00023157"/>
    </source>
</evidence>
<dbReference type="SUPFAM" id="SSF57567">
    <property type="entry name" value="Serine protease inhibitors"/>
    <property type="match status" value="5"/>
</dbReference>
<feature type="domain" description="VWFD" evidence="17">
    <location>
        <begin position="2626"/>
        <end position="2801"/>
    </location>
</feature>
<dbReference type="SMART" id="SM00494">
    <property type="entry name" value="ChtBD2"/>
    <property type="match status" value="1"/>
</dbReference>
<feature type="domain" description="VWFC" evidence="15">
    <location>
        <begin position="3292"/>
        <end position="3366"/>
    </location>
</feature>
<dbReference type="InterPro" id="IPR036508">
    <property type="entry name" value="Chitin-bd_dom_sf"/>
</dbReference>
<dbReference type="SMART" id="SM00832">
    <property type="entry name" value="C8"/>
    <property type="match status" value="5"/>
</dbReference>
<evidence type="ECO:0000256" key="2">
    <source>
        <dbReference type="ARBA" id="ARBA00007611"/>
    </source>
</evidence>
<dbReference type="CDD" id="cd19941">
    <property type="entry name" value="TIL"/>
    <property type="match status" value="6"/>
</dbReference>
<dbReference type="PROSITE" id="PS50022">
    <property type="entry name" value="FA58C_3"/>
    <property type="match status" value="2"/>
</dbReference>
<comment type="caution">
    <text evidence="10">Lacks conserved residue(s) required for the propagation of feature annotation.</text>
</comment>
<dbReference type="PROSITE" id="PS00022">
    <property type="entry name" value="EGF_1"/>
    <property type="match status" value="2"/>
</dbReference>
<feature type="domain" description="Chitin-binding type-2" evidence="16">
    <location>
        <begin position="1777"/>
        <end position="1841"/>
    </location>
</feature>
<dbReference type="InterPro" id="IPR036084">
    <property type="entry name" value="Ser_inhib-like_sf"/>
</dbReference>
<dbReference type="GO" id="GO:0004867">
    <property type="term" value="F:serine-type endopeptidase inhibitor activity"/>
    <property type="evidence" value="ECO:0007669"/>
    <property type="project" value="UniProtKB-KW"/>
</dbReference>
<protein>
    <recommendedName>
        <fullName evidence="20">Hemocytin</fullName>
    </recommendedName>
</protein>
<evidence type="ECO:0000256" key="9">
    <source>
        <dbReference type="PROSITE-ProRule" id="PRU00039"/>
    </source>
</evidence>
<feature type="domain" description="VWFD" evidence="17">
    <location>
        <begin position="1259"/>
        <end position="1434"/>
    </location>
</feature>
<evidence type="ECO:0000259" key="15">
    <source>
        <dbReference type="PROSITE" id="PS50184"/>
    </source>
</evidence>
<keyword evidence="6" id="KW-0722">Serine protease inhibitor</keyword>
<dbReference type="STRING" id="543379.A0A232FN29"/>
<dbReference type="SMART" id="SM00215">
    <property type="entry name" value="VWC_out"/>
    <property type="match status" value="3"/>
</dbReference>
<keyword evidence="8" id="KW-0325">Glycoprotein</keyword>
<keyword evidence="10" id="KW-0245">EGF-like domain</keyword>
<feature type="disulfide bond" evidence="10">
    <location>
        <begin position="118"/>
        <end position="128"/>
    </location>
</feature>
<feature type="domain" description="VWFD" evidence="17">
    <location>
        <begin position="2953"/>
        <end position="3138"/>
    </location>
</feature>
<dbReference type="SMART" id="SM00231">
    <property type="entry name" value="FA58C"/>
    <property type="match status" value="2"/>
</dbReference>
<evidence type="ECO:0000256" key="11">
    <source>
        <dbReference type="SAM" id="SignalP"/>
    </source>
</evidence>
<evidence type="ECO:0000256" key="6">
    <source>
        <dbReference type="ARBA" id="ARBA00022900"/>
    </source>
</evidence>
<keyword evidence="11" id="KW-0732">Signal</keyword>
<evidence type="ECO:0000256" key="3">
    <source>
        <dbReference type="ARBA" id="ARBA00009456"/>
    </source>
</evidence>
<comment type="caution">
    <text evidence="18">The sequence shown here is derived from an EMBL/GenBank/DDBJ whole genome shotgun (WGS) entry which is preliminary data.</text>
</comment>
<evidence type="ECO:0000313" key="19">
    <source>
        <dbReference type="Proteomes" id="UP000215335"/>
    </source>
</evidence>
<evidence type="ECO:0000259" key="17">
    <source>
        <dbReference type="PROSITE" id="PS51233"/>
    </source>
</evidence>
<dbReference type="SMART" id="SM00214">
    <property type="entry name" value="VWC"/>
    <property type="match status" value="4"/>
</dbReference>
<dbReference type="Gene3D" id="2.60.120.260">
    <property type="entry name" value="Galactose-binding domain-like"/>
    <property type="match status" value="2"/>
</dbReference>
<dbReference type="InterPro" id="IPR002557">
    <property type="entry name" value="Chitin-bd_dom"/>
</dbReference>
<dbReference type="OrthoDB" id="6262482at2759"/>
<gene>
    <name evidence="18" type="ORF">TSAR_002965</name>
</gene>
<evidence type="ECO:0000259" key="13">
    <source>
        <dbReference type="PROSITE" id="PS50022"/>
    </source>
</evidence>
<organism evidence="18 19">
    <name type="scientific">Trichomalopsis sarcophagae</name>
    <dbReference type="NCBI Taxonomy" id="543379"/>
    <lineage>
        <taxon>Eukaryota</taxon>
        <taxon>Metazoa</taxon>
        <taxon>Ecdysozoa</taxon>
        <taxon>Arthropoda</taxon>
        <taxon>Hexapoda</taxon>
        <taxon>Insecta</taxon>
        <taxon>Pterygota</taxon>
        <taxon>Neoptera</taxon>
        <taxon>Endopterygota</taxon>
        <taxon>Hymenoptera</taxon>
        <taxon>Apocrita</taxon>
        <taxon>Proctotrupomorpha</taxon>
        <taxon>Chalcidoidea</taxon>
        <taxon>Pteromalidae</taxon>
        <taxon>Pteromalinae</taxon>
        <taxon>Trichomalopsis</taxon>
    </lineage>
</organism>
<dbReference type="PROSITE" id="PS50026">
    <property type="entry name" value="EGF_3"/>
    <property type="match status" value="2"/>
</dbReference>
<dbReference type="CDD" id="cd00057">
    <property type="entry name" value="FA58C"/>
    <property type="match status" value="2"/>
</dbReference>
<dbReference type="SUPFAM" id="SSF49785">
    <property type="entry name" value="Galactose-binding domain-like"/>
    <property type="match status" value="2"/>
</dbReference>
<evidence type="ECO:0000259" key="12">
    <source>
        <dbReference type="PROSITE" id="PS01225"/>
    </source>
</evidence>
<dbReference type="InterPro" id="IPR050780">
    <property type="entry name" value="Mucin_vWF_Thrombospondin_sf"/>
</dbReference>
<feature type="domain" description="F5/8 type C" evidence="13">
    <location>
        <begin position="2004"/>
        <end position="2157"/>
    </location>
</feature>
<keyword evidence="19" id="KW-1185">Reference proteome</keyword>
<accession>A0A232FN29</accession>
<feature type="domain" description="EGF-like" evidence="14">
    <location>
        <begin position="115"/>
        <end position="146"/>
    </location>
</feature>
<feature type="chain" id="PRO_5012059439" description="Hemocytin" evidence="11">
    <location>
        <begin position="21"/>
        <end position="3995"/>
    </location>
</feature>
<dbReference type="PROSITE" id="PS01225">
    <property type="entry name" value="CTCK_2"/>
    <property type="match status" value="1"/>
</dbReference>
<dbReference type="InterPro" id="IPR002919">
    <property type="entry name" value="TIL_dom"/>
</dbReference>
<dbReference type="Proteomes" id="UP000215335">
    <property type="component" value="Unassembled WGS sequence"/>
</dbReference>
<proteinExistence type="inferred from homology"/>
<feature type="domain" description="CTCK" evidence="12">
    <location>
        <begin position="3869"/>
        <end position="3965"/>
    </location>
</feature>
<dbReference type="InterPro" id="IPR002172">
    <property type="entry name" value="LDrepeatLR_classA_rpt"/>
</dbReference>
<comment type="similarity">
    <text evidence="3">Belongs to the thrombospondin family.</text>
</comment>
<dbReference type="PROSITE" id="PS51233">
    <property type="entry name" value="VWFD"/>
    <property type="match status" value="5"/>
</dbReference>
<dbReference type="GO" id="GO:0005615">
    <property type="term" value="C:extracellular space"/>
    <property type="evidence" value="ECO:0007669"/>
    <property type="project" value="TreeGrafter"/>
</dbReference>
<dbReference type="EMBL" id="NNAY01000006">
    <property type="protein sequence ID" value="OXU32124.1"/>
    <property type="molecule type" value="Genomic_DNA"/>
</dbReference>
<dbReference type="Pfam" id="PF23244">
    <property type="entry name" value="VWF"/>
    <property type="match status" value="1"/>
</dbReference>
<evidence type="ECO:0000256" key="10">
    <source>
        <dbReference type="PROSITE-ProRule" id="PRU00076"/>
    </source>
</evidence>
<dbReference type="PANTHER" id="PTHR11339:SF386">
    <property type="entry name" value="HEMOLECTIN, ISOFORM A"/>
    <property type="match status" value="1"/>
</dbReference>
<feature type="domain" description="EGF-like" evidence="14">
    <location>
        <begin position="212"/>
        <end position="243"/>
    </location>
</feature>
<dbReference type="InterPro" id="IPR008979">
    <property type="entry name" value="Galactose-bd-like_sf"/>
</dbReference>
<evidence type="ECO:0000313" key="18">
    <source>
        <dbReference type="EMBL" id="OXU32124.1"/>
    </source>
</evidence>
<comment type="subcellular location">
    <subcellularLocation>
        <location evidence="1">Secreted</location>
        <location evidence="1">Extracellular space</location>
    </subcellularLocation>
</comment>
<dbReference type="SUPFAM" id="SSF57196">
    <property type="entry name" value="EGF/Laminin"/>
    <property type="match status" value="1"/>
</dbReference>
<keyword evidence="7 10" id="KW-1015">Disulfide bond</keyword>
<feature type="domain" description="VWFD" evidence="17">
    <location>
        <begin position="777"/>
        <end position="959"/>
    </location>
</feature>
<dbReference type="SMART" id="SM00192">
    <property type="entry name" value="LDLa"/>
    <property type="match status" value="1"/>
</dbReference>
<dbReference type="Pfam" id="PF08742">
    <property type="entry name" value="C8"/>
    <property type="match status" value="5"/>
</dbReference>